<organism evidence="1 2">
    <name type="scientific">Christiangramia forsetii (strain DSM 17595 / CGMCC 1.15422 / KT0803)</name>
    <name type="common">Gramella forsetii</name>
    <dbReference type="NCBI Taxonomy" id="411154"/>
    <lineage>
        <taxon>Bacteria</taxon>
        <taxon>Pseudomonadati</taxon>
        <taxon>Bacteroidota</taxon>
        <taxon>Flavobacteriia</taxon>
        <taxon>Flavobacteriales</taxon>
        <taxon>Flavobacteriaceae</taxon>
        <taxon>Christiangramia</taxon>
    </lineage>
</organism>
<name>A0LZ65_CHRFK</name>
<dbReference type="Gene3D" id="3.40.50.2300">
    <property type="match status" value="1"/>
</dbReference>
<dbReference type="eggNOG" id="COG4551">
    <property type="taxonomic scope" value="Bacteria"/>
</dbReference>
<evidence type="ECO:0000313" key="1">
    <source>
        <dbReference type="EMBL" id="CAL65660.1"/>
    </source>
</evidence>
<sequence length="122" mass="14653">MPKHCHKDYKYQFYMKTLFICSANKQRSKTAEDYFAEKHPEYNFKSAGTNIKICRKEGTTELTEDLLEWADKVYVMEKKHLDQIKKHTGSKYYSKIEVLNIRDIYKYYDADLITILEEKVSF</sequence>
<dbReference type="Proteomes" id="UP000000755">
    <property type="component" value="Chromosome"/>
</dbReference>
<dbReference type="InterPro" id="IPR016919">
    <property type="entry name" value="UCP029416_PTP"/>
</dbReference>
<reference evidence="1 2" key="1">
    <citation type="journal article" date="2006" name="Environ. Microbiol.">
        <title>Whole genome analysis of the marine Bacteroidetes'Gramella forsetii' reveals adaptations to degradation of polymeric organic matter.</title>
        <authorList>
            <person name="Bauer M."/>
            <person name="Kube M."/>
            <person name="Teeling H."/>
            <person name="Richter M."/>
            <person name="Lombardot T."/>
            <person name="Allers E."/>
            <person name="Wuerdemann C.A."/>
            <person name="Quast C."/>
            <person name="Kuhl H."/>
            <person name="Knaust F."/>
            <person name="Woebken D."/>
            <person name="Bischof K."/>
            <person name="Mussmann M."/>
            <person name="Choudhuri J.V."/>
            <person name="Meyer F."/>
            <person name="Reinhardt R."/>
            <person name="Amann R.I."/>
            <person name="Gloeckner F.O."/>
        </authorList>
    </citation>
    <scope>NUCLEOTIDE SEQUENCE [LARGE SCALE GENOMIC DNA]</scope>
    <source>
        <strain evidence="1 2">KT0803</strain>
    </source>
</reference>
<dbReference type="STRING" id="411154.GFO_0683"/>
<dbReference type="HOGENOM" id="CLU_144002_0_0_10"/>
<dbReference type="InterPro" id="IPR036196">
    <property type="entry name" value="Ptyr_pPase_sf"/>
</dbReference>
<dbReference type="SUPFAM" id="SSF52788">
    <property type="entry name" value="Phosphotyrosine protein phosphatases I"/>
    <property type="match status" value="1"/>
</dbReference>
<gene>
    <name evidence="1" type="ordered locus">GFO_0683</name>
</gene>
<dbReference type="AlphaFoldDB" id="A0LZ65"/>
<dbReference type="PIRSF" id="PIRSF029416">
    <property type="entry name" value="UCP029416_PTP"/>
    <property type="match status" value="1"/>
</dbReference>
<accession>A0LZ65</accession>
<proteinExistence type="predicted"/>
<evidence type="ECO:0000313" key="2">
    <source>
        <dbReference type="Proteomes" id="UP000000755"/>
    </source>
</evidence>
<protein>
    <submittedName>
        <fullName evidence="1">Phosphotyrosine protein phosphatase</fullName>
    </submittedName>
</protein>
<dbReference type="KEGG" id="gfo:GFO_0683"/>
<dbReference type="EMBL" id="CU207366">
    <property type="protein sequence ID" value="CAL65660.1"/>
    <property type="molecule type" value="Genomic_DNA"/>
</dbReference>